<accession>A0A8D8IQS9</accession>
<sequence length="107" mass="11601">MFSDIHIVHNCISFQFQPGFALLPMPCDLISQCISYCHYTQKKLAEERGGWGEGDGQQIPGRPHTEAGSGLRGISSMASEVDSSPLKAQSSADGTTASHRSTKFRSQ</sequence>
<reference evidence="2" key="1">
    <citation type="submission" date="2021-05" db="EMBL/GenBank/DDBJ databases">
        <authorList>
            <person name="Alioto T."/>
            <person name="Alioto T."/>
            <person name="Gomez Garrido J."/>
        </authorList>
    </citation>
    <scope>NUCLEOTIDE SEQUENCE</scope>
</reference>
<dbReference type="EMBL" id="HBUE01150947">
    <property type="protein sequence ID" value="CAG6505157.1"/>
    <property type="molecule type" value="Transcribed_RNA"/>
</dbReference>
<dbReference type="EMBL" id="HBUE01150944">
    <property type="protein sequence ID" value="CAG6505153.1"/>
    <property type="molecule type" value="Transcribed_RNA"/>
</dbReference>
<evidence type="ECO:0000313" key="2">
    <source>
        <dbReference type="EMBL" id="CAG6556451.1"/>
    </source>
</evidence>
<evidence type="ECO:0000256" key="1">
    <source>
        <dbReference type="SAM" id="MobiDB-lite"/>
    </source>
</evidence>
<dbReference type="EMBL" id="HBUE01150946">
    <property type="protein sequence ID" value="CAG6505155.1"/>
    <property type="molecule type" value="Transcribed_RNA"/>
</dbReference>
<dbReference type="EMBL" id="HBUE01255930">
    <property type="protein sequence ID" value="CAG6556449.1"/>
    <property type="molecule type" value="Transcribed_RNA"/>
</dbReference>
<dbReference type="EMBL" id="HBUE01021982">
    <property type="protein sequence ID" value="CAG6453040.1"/>
    <property type="molecule type" value="Transcribed_RNA"/>
</dbReference>
<organism evidence="2">
    <name type="scientific">Culex pipiens</name>
    <name type="common">House mosquito</name>
    <dbReference type="NCBI Taxonomy" id="7175"/>
    <lineage>
        <taxon>Eukaryota</taxon>
        <taxon>Metazoa</taxon>
        <taxon>Ecdysozoa</taxon>
        <taxon>Arthropoda</taxon>
        <taxon>Hexapoda</taxon>
        <taxon>Insecta</taxon>
        <taxon>Pterygota</taxon>
        <taxon>Neoptera</taxon>
        <taxon>Endopterygota</taxon>
        <taxon>Diptera</taxon>
        <taxon>Nematocera</taxon>
        <taxon>Culicoidea</taxon>
        <taxon>Culicidae</taxon>
        <taxon>Culicinae</taxon>
        <taxon>Culicini</taxon>
        <taxon>Culex</taxon>
        <taxon>Culex</taxon>
    </lineage>
</organism>
<feature type="region of interest" description="Disordered" evidence="1">
    <location>
        <begin position="48"/>
        <end position="107"/>
    </location>
</feature>
<name>A0A8D8IQS9_CULPI</name>
<dbReference type="AlphaFoldDB" id="A0A8D8IQS9"/>
<dbReference type="EMBL" id="HBUE01255933">
    <property type="protein sequence ID" value="CAG6556453.1"/>
    <property type="molecule type" value="Transcribed_RNA"/>
</dbReference>
<dbReference type="EMBL" id="HBUE01255929">
    <property type="protein sequence ID" value="CAG6556447.1"/>
    <property type="molecule type" value="Transcribed_RNA"/>
</dbReference>
<proteinExistence type="predicted"/>
<feature type="compositionally biased region" description="Polar residues" evidence="1">
    <location>
        <begin position="76"/>
        <end position="99"/>
    </location>
</feature>
<dbReference type="EMBL" id="HBUE01255932">
    <property type="protein sequence ID" value="CAG6556451.1"/>
    <property type="molecule type" value="Transcribed_RNA"/>
</dbReference>
<dbReference type="EMBL" id="HBUE01150943">
    <property type="protein sequence ID" value="CAG6505151.1"/>
    <property type="molecule type" value="Transcribed_RNA"/>
</dbReference>
<protein>
    <submittedName>
        <fullName evidence="2">(northern house mosquito) hypothetical protein</fullName>
    </submittedName>
</protein>